<dbReference type="InterPro" id="IPR036116">
    <property type="entry name" value="FN3_sf"/>
</dbReference>
<gene>
    <name evidence="3" type="ORF">SAMN02194393_04574</name>
</gene>
<evidence type="ECO:0000259" key="2">
    <source>
        <dbReference type="PROSITE" id="PS50853"/>
    </source>
</evidence>
<feature type="coiled-coil region" evidence="1">
    <location>
        <begin position="1266"/>
        <end position="1342"/>
    </location>
</feature>
<protein>
    <submittedName>
        <fullName evidence="3">Zn-ribbon protein, possibly nucleic acid-binding</fullName>
    </submittedName>
</protein>
<evidence type="ECO:0000313" key="4">
    <source>
        <dbReference type="Proteomes" id="UP000190285"/>
    </source>
</evidence>
<dbReference type="PROSITE" id="PS50853">
    <property type="entry name" value="FN3"/>
    <property type="match status" value="1"/>
</dbReference>
<proteinExistence type="predicted"/>
<dbReference type="OrthoDB" id="1887208at2"/>
<dbReference type="Proteomes" id="UP000190285">
    <property type="component" value="Unassembled WGS sequence"/>
</dbReference>
<organism evidence="3 4">
    <name type="scientific">Maledivibacter halophilus</name>
    <dbReference type="NCBI Taxonomy" id="36842"/>
    <lineage>
        <taxon>Bacteria</taxon>
        <taxon>Bacillati</taxon>
        <taxon>Bacillota</taxon>
        <taxon>Clostridia</taxon>
        <taxon>Peptostreptococcales</taxon>
        <taxon>Caminicellaceae</taxon>
        <taxon>Maledivibacter</taxon>
    </lineage>
</organism>
<dbReference type="Gene3D" id="2.60.40.10">
    <property type="entry name" value="Immunoglobulins"/>
    <property type="match status" value="2"/>
</dbReference>
<sequence length="1364" mass="151879">MRLGSLMRIRENINFGRVLVLLLCFIVVGQVYFVTYSYAEPQTKTMTVNFSESSARSRSKTVTIPNLQNVVGVKVDTGNVNFSVSGENITVNTSGGSYSSRSYSSRKYSKTVSDSRTSSSSSFPSTISYDSGGYSGTLSKSGSANSRVVSGSPADSKTVTDSISVTSKTYDEWSASRSRWVFVEYWRSNDPKTITYKDGTYSGTLQRSVTTNQQYKTYTYPSDPYDGQIFIRKTGSWTRHYSGKVTKPDTRVYEYTQNYNGRVYKGGYNYYYKYTVTIEYLDNQVPNVSISQPTENEYFGKKEGHNNILLEGKVNDDDIGDEITVKYTLHHIDSATNLAGHTDVEIFNVSTSDGTDKSFNHSITIDETMPSGKYELRIIAQDDKGGKGKKVVPLNIDNTPPQTNLPTVNAVSDTEIEIIPNAIDTSGLHTTETYIYNRDNTDLTEYVSESLYKDTELTANTQYTYKYKAKDILDNESDYSDPVSKYTLALDPTDVDVIAKTSDSITFDITNTHQGNIPETRLEVKEKRAGIDGEVKSVSEWSTETVREINGLSENTEYELWIQTRNGDQIANDKYCAVESIRTNIAPSLSIERVDSKIYSEINGHNMILVTGNFKDEDPGDKLSLWLEIGNSDIPLDITETFNNIEAGQDNHFDIEIYFLSDADYEAVDTADTSGFSATTNGAVTIGEQNTSCKVFKEDAPAGNQRFRVYLKNVPEGTSEDHTLKVFGKDDKGGVTNKLGIFKGDEAGFTIDKTAPIFTNITSPNDDGLYKEGDTIEINVTLSENSLVNTIEGKPTLTLDSEGTAVYTGAEGENTSLLFTYVVGPDEDSNDLSVTGINLRGGTITDKYGNPIDIIWDNLLPGENTNLNDNSEIVIDTTPAVIEKVTSSKDDGVYKEGEEIQIEIQFSEVVNIIGSSTLNLNSGGSAHYSSGSGTDTLYFDYTVGKEDNSDDLNYASMDSLVLHEDTSIKDKAGNNAIITLPDLDNENSLGSLKDIIIDNIPPIVNNIDYSIDTKKVTFDLTDTGAGLKELKYFFSDIEKLEMDFDTYYDNVEGSKETIDLSHEGANVVKETIINAKDKRYIHFKVKDKLDNEAISFKGLNQPPKLIISTVEEIINLDYNSEFILTGSVTDEDKDIVTITAVIGEIEKTMDIDTSADSNWSLTWKGSELKSGLFEGITINADDGKGGYDTEKWNGSIAINPYIRLNGNNLVEIERENRFIDPGTSSNYLVKVTGTVDTSKLGKYVLTYEAENPVGTVARANRTIVVIKNLKDRIRDKIDDINKELDDLENTKESNLPRDIEDLNKSIDELEDQINELPEGKEKDDFIDELEKIKERRDKLQEKVNNKDYFEDKIDKIYIDFERDP</sequence>
<evidence type="ECO:0000256" key="1">
    <source>
        <dbReference type="SAM" id="Coils"/>
    </source>
</evidence>
<keyword evidence="4" id="KW-1185">Reference proteome</keyword>
<accession>A0A1T5MEZ2</accession>
<dbReference type="SUPFAM" id="SSF49265">
    <property type="entry name" value="Fibronectin type III"/>
    <property type="match status" value="1"/>
</dbReference>
<name>A0A1T5MEZ2_9FIRM</name>
<dbReference type="RefSeq" id="WP_139380437.1">
    <property type="nucleotide sequence ID" value="NZ_FUZT01000015.1"/>
</dbReference>
<feature type="non-terminal residue" evidence="3">
    <location>
        <position position="1364"/>
    </location>
</feature>
<dbReference type="Pfam" id="PF16403">
    <property type="entry name" value="Bact_surface_Ig-like"/>
    <property type="match status" value="1"/>
</dbReference>
<dbReference type="CDD" id="cd00063">
    <property type="entry name" value="FN3"/>
    <property type="match status" value="1"/>
</dbReference>
<keyword evidence="1" id="KW-0175">Coiled coil</keyword>
<reference evidence="4" key="1">
    <citation type="submission" date="2017-02" db="EMBL/GenBank/DDBJ databases">
        <authorList>
            <person name="Varghese N."/>
            <person name="Submissions S."/>
        </authorList>
    </citation>
    <scope>NUCLEOTIDE SEQUENCE [LARGE SCALE GENOMIC DNA]</scope>
    <source>
        <strain evidence="4">M1</strain>
    </source>
</reference>
<dbReference type="InterPro" id="IPR003961">
    <property type="entry name" value="FN3_dom"/>
</dbReference>
<feature type="domain" description="Fibronectin type-III" evidence="2">
    <location>
        <begin position="491"/>
        <end position="586"/>
    </location>
</feature>
<dbReference type="InterPro" id="IPR032179">
    <property type="entry name" value="Cry22Aa_Ig-like"/>
</dbReference>
<dbReference type="STRING" id="36842.SAMN02194393_04574"/>
<dbReference type="EMBL" id="FUZT01000015">
    <property type="protein sequence ID" value="SKC86811.1"/>
    <property type="molecule type" value="Genomic_DNA"/>
</dbReference>
<dbReference type="InterPro" id="IPR013783">
    <property type="entry name" value="Ig-like_fold"/>
</dbReference>
<evidence type="ECO:0000313" key="3">
    <source>
        <dbReference type="EMBL" id="SKC86811.1"/>
    </source>
</evidence>